<reference evidence="2 3" key="1">
    <citation type="submission" date="2023-05" db="EMBL/GenBank/DDBJ databases">
        <title>A 100% complete, gapless, phased diploid assembly of the Scenedesmus obliquus UTEX 3031 genome.</title>
        <authorList>
            <person name="Biondi T.C."/>
            <person name="Hanschen E.R."/>
            <person name="Kwon T."/>
            <person name="Eng W."/>
            <person name="Kruse C.P.S."/>
            <person name="Koehler S.I."/>
            <person name="Kunde Y."/>
            <person name="Gleasner C.D."/>
            <person name="You Mak K.T."/>
            <person name="Polle J."/>
            <person name="Hovde B.T."/>
            <person name="Starkenburg S.R."/>
        </authorList>
    </citation>
    <scope>NUCLEOTIDE SEQUENCE [LARGE SCALE GENOMIC DNA]</scope>
    <source>
        <strain evidence="2 3">DOE0152z</strain>
    </source>
</reference>
<feature type="region of interest" description="Disordered" evidence="1">
    <location>
        <begin position="150"/>
        <end position="178"/>
    </location>
</feature>
<dbReference type="Proteomes" id="UP001244341">
    <property type="component" value="Chromosome 8b"/>
</dbReference>
<evidence type="ECO:0000313" key="3">
    <source>
        <dbReference type="Proteomes" id="UP001244341"/>
    </source>
</evidence>
<protein>
    <recommendedName>
        <fullName evidence="4">MHD domain-containing protein</fullName>
    </recommendedName>
</protein>
<organism evidence="2 3">
    <name type="scientific">Tetradesmus obliquus</name>
    <name type="common">Green alga</name>
    <name type="synonym">Acutodesmus obliquus</name>
    <dbReference type="NCBI Taxonomy" id="3088"/>
    <lineage>
        <taxon>Eukaryota</taxon>
        <taxon>Viridiplantae</taxon>
        <taxon>Chlorophyta</taxon>
        <taxon>core chlorophytes</taxon>
        <taxon>Chlorophyceae</taxon>
        <taxon>CS clade</taxon>
        <taxon>Sphaeropleales</taxon>
        <taxon>Scenedesmaceae</taxon>
        <taxon>Tetradesmus</taxon>
    </lineage>
</organism>
<sequence length="450" mass="47912">MVAAISRLLVAEAKSIELTPERLLKKYAQVYLSVDALVNRGRLDLVGALMEANSALEGLSPDALKARKARQAAERQQAAAAGGRQIRQIGRRVPLPHHDHRRFAFLAPPELTSLQVNMPVYQLPELPQPDRPPAQPSAPGLTVPLLEEQKAEEEEKPKEGEAWTNFDQQQQQQQPSPLLQYQGPPLLLCEAWQVEVAGSRVLRAGLVGAVRWAAPEAKALAGSTPFKLQPPEAPHPLVAAALKCALASERGTRHGAELGSFLADTLSPLPAAAALLQYSLPAHFGVQPLMARLSAGWVEQPRKQKQQQQQQGAAAVVLLSVQYHIPREFQLAAAGLTVDLAVPQGFEAPRRVEPQGATWSASQSLLRWQLGPAAVPPGAAGSLVAAFRVKAGSEAAAAGIRACRAMLALRGEGATITGVQLAQSRVVSTPAAVEPGSNSWGAFVLARPAC</sequence>
<evidence type="ECO:0000256" key="1">
    <source>
        <dbReference type="SAM" id="MobiDB-lite"/>
    </source>
</evidence>
<feature type="compositionally biased region" description="Low complexity" evidence="1">
    <location>
        <begin position="168"/>
        <end position="178"/>
    </location>
</feature>
<proteinExistence type="predicted"/>
<gene>
    <name evidence="2" type="ORF">OEZ85_013940</name>
</gene>
<evidence type="ECO:0008006" key="4">
    <source>
        <dbReference type="Google" id="ProtNLM"/>
    </source>
</evidence>
<keyword evidence="3" id="KW-1185">Reference proteome</keyword>
<evidence type="ECO:0000313" key="2">
    <source>
        <dbReference type="EMBL" id="WIA17032.1"/>
    </source>
</evidence>
<feature type="compositionally biased region" description="Basic and acidic residues" evidence="1">
    <location>
        <begin position="150"/>
        <end position="161"/>
    </location>
</feature>
<dbReference type="EMBL" id="CP126215">
    <property type="protein sequence ID" value="WIA17032.1"/>
    <property type="molecule type" value="Genomic_DNA"/>
</dbReference>
<name>A0ABY8U6F5_TETOB</name>
<accession>A0ABY8U6F5</accession>